<evidence type="ECO:0000313" key="3">
    <source>
        <dbReference type="Proteomes" id="UP000299211"/>
    </source>
</evidence>
<dbReference type="Proteomes" id="UP000299211">
    <property type="component" value="Unassembled WGS sequence"/>
</dbReference>
<protein>
    <submittedName>
        <fullName evidence="1">Uncharacterized protein</fullName>
    </submittedName>
</protein>
<comment type="caution">
    <text evidence="1">The sequence shown here is derived from an EMBL/GenBank/DDBJ whole genome shotgun (WGS) entry which is preliminary data.</text>
</comment>
<dbReference type="EMBL" id="BJHX01000001">
    <property type="protein sequence ID" value="GDY66095.1"/>
    <property type="molecule type" value="Genomic_DNA"/>
</dbReference>
<organism evidence="1 4">
    <name type="scientific">Streptomyces avermitilis</name>
    <dbReference type="NCBI Taxonomy" id="33903"/>
    <lineage>
        <taxon>Bacteria</taxon>
        <taxon>Bacillati</taxon>
        <taxon>Actinomycetota</taxon>
        <taxon>Actinomycetes</taxon>
        <taxon>Kitasatosporales</taxon>
        <taxon>Streptomycetaceae</taxon>
        <taxon>Streptomyces</taxon>
    </lineage>
</organism>
<dbReference type="Proteomes" id="UP000302139">
    <property type="component" value="Unassembled WGS sequence"/>
</dbReference>
<name>A0A4D4M2L9_STRAX</name>
<evidence type="ECO:0000313" key="1">
    <source>
        <dbReference type="EMBL" id="GDY66095.1"/>
    </source>
</evidence>
<reference evidence="2 3" key="1">
    <citation type="submission" date="2019-04" db="EMBL/GenBank/DDBJ databases">
        <title>Draft genome sequences of Streptomyces avermitilis ATCC 31267.</title>
        <authorList>
            <person name="Komaki H."/>
            <person name="Tamura T."/>
            <person name="Hosoyama A."/>
        </authorList>
    </citation>
    <scope>NUCLEOTIDE SEQUENCE [LARGE SCALE GENOMIC DNA]</scope>
    <source>
        <strain evidence="2 3">ATCC 31267</strain>
    </source>
</reference>
<evidence type="ECO:0000313" key="4">
    <source>
        <dbReference type="Proteomes" id="UP000302139"/>
    </source>
</evidence>
<gene>
    <name evidence="1" type="ORF">SAV14893_054880</name>
    <name evidence="2" type="ORF">SAV31267_031700</name>
</gene>
<proteinExistence type="predicted"/>
<sequence>MELVRDGDENALPARGDVADVRVQERVLLVAVGPDWVHVSVSCRVSLRRMNFSQPLAARTRRVRLGAPGWGSGGVYVRPSATRFLRGGSEVVTRSLLSDGAAAGRR</sequence>
<accession>A0A4D4M2L9</accession>
<dbReference type="AlphaFoldDB" id="A0A4D4M2L9"/>
<evidence type="ECO:0000313" key="2">
    <source>
        <dbReference type="EMBL" id="GDY73685.1"/>
    </source>
</evidence>
<reference evidence="1 4" key="2">
    <citation type="submission" date="2019-04" db="EMBL/GenBank/DDBJ databases">
        <title>Draft genome sequences of Streptomyces avermitilis NBRC 14893.</title>
        <authorList>
            <person name="Komaki H."/>
            <person name="Tamura T."/>
            <person name="Hosoyama A."/>
        </authorList>
    </citation>
    <scope>NUCLEOTIDE SEQUENCE [LARGE SCALE GENOMIC DNA]</scope>
    <source>
        <strain evidence="1 4">NBRC 14893</strain>
    </source>
</reference>
<dbReference type="EMBL" id="BJHY01000001">
    <property type="protein sequence ID" value="GDY73685.1"/>
    <property type="molecule type" value="Genomic_DNA"/>
</dbReference>